<comment type="caution">
    <text evidence="1">The sequence shown here is derived from an EMBL/GenBank/DDBJ whole genome shotgun (WGS) entry which is preliminary data.</text>
</comment>
<evidence type="ECO:0000313" key="1">
    <source>
        <dbReference type="EMBL" id="GFG71971.1"/>
    </source>
</evidence>
<organism evidence="1 2">
    <name type="scientific">Mycolicibacter senuensis</name>
    <dbReference type="NCBI Taxonomy" id="386913"/>
    <lineage>
        <taxon>Bacteria</taxon>
        <taxon>Bacillati</taxon>
        <taxon>Actinomycetota</taxon>
        <taxon>Actinomycetes</taxon>
        <taxon>Mycobacteriales</taxon>
        <taxon>Mycobacteriaceae</taxon>
        <taxon>Mycolicibacter</taxon>
    </lineage>
</organism>
<proteinExistence type="predicted"/>
<dbReference type="Proteomes" id="UP000465263">
    <property type="component" value="Unassembled WGS sequence"/>
</dbReference>
<evidence type="ECO:0008006" key="3">
    <source>
        <dbReference type="Google" id="ProtNLM"/>
    </source>
</evidence>
<dbReference type="AlphaFoldDB" id="A0A7I9XPR8"/>
<accession>A0A7I9XPR8</accession>
<dbReference type="EMBL" id="BLKV01000002">
    <property type="protein sequence ID" value="GFG71971.1"/>
    <property type="molecule type" value="Genomic_DNA"/>
</dbReference>
<name>A0A7I9XPR8_9MYCO</name>
<keyword evidence="2" id="KW-1185">Reference proteome</keyword>
<evidence type="ECO:0000313" key="2">
    <source>
        <dbReference type="Proteomes" id="UP000465263"/>
    </source>
</evidence>
<reference evidence="1 2" key="1">
    <citation type="journal article" date="2019" name="Emerg. Microbes Infect.">
        <title>Comprehensive subspecies identification of 175 nontuberculous mycobacteria species based on 7547 genomic profiles.</title>
        <authorList>
            <person name="Matsumoto Y."/>
            <person name="Kinjo T."/>
            <person name="Motooka D."/>
            <person name="Nabeya D."/>
            <person name="Jung N."/>
            <person name="Uechi K."/>
            <person name="Horii T."/>
            <person name="Iida T."/>
            <person name="Fujita J."/>
            <person name="Nakamura S."/>
        </authorList>
    </citation>
    <scope>NUCLEOTIDE SEQUENCE [LARGE SCALE GENOMIC DNA]</scope>
    <source>
        <strain evidence="1 2">JCM 16017</strain>
    </source>
</reference>
<protein>
    <recommendedName>
        <fullName evidence="3">Pyridoxamine 5'-phosphate oxidase</fullName>
    </recommendedName>
</protein>
<gene>
    <name evidence="1" type="ORF">MSEN_36910</name>
</gene>
<sequence length="130" mass="13997">MLDTMAKSVDLARLGELLPGYGFAFLVTVGDDYRVRTTAITPRFDGTRVDIGPVGAHGRENMSTRDAVTLVCPAREVDEYSLIVDGCAELPDDPGGPVLVIPTKALLHRPVFEGDRAVGTMHDCVQLKAD</sequence>